<name>A0A542DDI1_AMYCI</name>
<comment type="caution">
    <text evidence="2">The sequence shown here is derived from an EMBL/GenBank/DDBJ whole genome shotgun (WGS) entry which is preliminary data.</text>
</comment>
<dbReference type="AlphaFoldDB" id="A0A542DDI1"/>
<accession>A0A542DDI1</accession>
<feature type="compositionally biased region" description="Polar residues" evidence="1">
    <location>
        <begin position="15"/>
        <end position="34"/>
    </location>
</feature>
<gene>
    <name evidence="2" type="ORF">FB471_0790</name>
</gene>
<keyword evidence="3" id="KW-1185">Reference proteome</keyword>
<dbReference type="Proteomes" id="UP000320876">
    <property type="component" value="Unassembled WGS sequence"/>
</dbReference>
<dbReference type="OrthoDB" id="3629194at2"/>
<evidence type="ECO:0000313" key="2">
    <source>
        <dbReference type="EMBL" id="TQJ01125.1"/>
    </source>
</evidence>
<organism evidence="2 3">
    <name type="scientific">Amycolatopsis cihanbeyliensis</name>
    <dbReference type="NCBI Taxonomy" id="1128664"/>
    <lineage>
        <taxon>Bacteria</taxon>
        <taxon>Bacillati</taxon>
        <taxon>Actinomycetota</taxon>
        <taxon>Actinomycetes</taxon>
        <taxon>Pseudonocardiales</taxon>
        <taxon>Pseudonocardiaceae</taxon>
        <taxon>Amycolatopsis</taxon>
    </lineage>
</organism>
<reference evidence="2 3" key="1">
    <citation type="submission" date="2019-06" db="EMBL/GenBank/DDBJ databases">
        <title>Sequencing the genomes of 1000 actinobacteria strains.</title>
        <authorList>
            <person name="Klenk H.-P."/>
        </authorList>
    </citation>
    <scope>NUCLEOTIDE SEQUENCE [LARGE SCALE GENOMIC DNA]</scope>
    <source>
        <strain evidence="2 3">DSM 45679</strain>
    </source>
</reference>
<dbReference type="EMBL" id="VFML01000001">
    <property type="protein sequence ID" value="TQJ01125.1"/>
    <property type="molecule type" value="Genomic_DNA"/>
</dbReference>
<dbReference type="RefSeq" id="WP_141995968.1">
    <property type="nucleotide sequence ID" value="NZ_VFML01000001.1"/>
</dbReference>
<feature type="region of interest" description="Disordered" evidence="1">
    <location>
        <begin position="15"/>
        <end position="85"/>
    </location>
</feature>
<sequence length="157" mass="16644">MLVTAFAVVLVGTACGNQETDTAQQPPTSEQQAPGGQPVADESSGETAPPAPPGTEDGNVPDKQISGPDLPEGFPQEVSAKRDGRTLEIVAQEGGCGQAGAELVEQTPEKVVVNLVETEPQDAQACTMDIRYPTVTVQLERPLGERTVELHYEHRKE</sequence>
<evidence type="ECO:0000313" key="3">
    <source>
        <dbReference type="Proteomes" id="UP000320876"/>
    </source>
</evidence>
<evidence type="ECO:0000256" key="1">
    <source>
        <dbReference type="SAM" id="MobiDB-lite"/>
    </source>
</evidence>
<protein>
    <submittedName>
        <fullName evidence="2">Uncharacterized protein</fullName>
    </submittedName>
</protein>
<proteinExistence type="predicted"/>